<evidence type="ECO:0000256" key="3">
    <source>
        <dbReference type="ARBA" id="ARBA00022801"/>
    </source>
</evidence>
<name>A0ABU3HMT0_9CHRO</name>
<dbReference type="InterPro" id="IPR000209">
    <property type="entry name" value="Peptidase_S8/S53_dom"/>
</dbReference>
<dbReference type="EMBL" id="JAVSJA010000001">
    <property type="protein sequence ID" value="MDT3675868.1"/>
    <property type="molecule type" value="Genomic_DNA"/>
</dbReference>
<dbReference type="InterPro" id="IPR034056">
    <property type="entry name" value="Pep_S8_PatG/PatA-like"/>
</dbReference>
<accession>A0ABU3HMT0</accession>
<feature type="active site" description="Charge relay system" evidence="5">
    <location>
        <position position="67"/>
    </location>
</feature>
<dbReference type="RefSeq" id="WP_312674524.1">
    <property type="nucleotide sequence ID" value="NZ_JAVSJA010000001.1"/>
</dbReference>
<feature type="compositionally biased region" description="Low complexity" evidence="6">
    <location>
        <begin position="352"/>
        <end position="373"/>
    </location>
</feature>
<dbReference type="InterPro" id="IPR023828">
    <property type="entry name" value="Peptidase_S8_Ser-AS"/>
</dbReference>
<keyword evidence="2 5" id="KW-0645">Protease</keyword>
<evidence type="ECO:0000256" key="2">
    <source>
        <dbReference type="ARBA" id="ARBA00022670"/>
    </source>
</evidence>
<evidence type="ECO:0000313" key="11">
    <source>
        <dbReference type="Proteomes" id="UP001180650"/>
    </source>
</evidence>
<dbReference type="SUPFAM" id="SSF52743">
    <property type="entry name" value="Subtilisin-like"/>
    <property type="match status" value="1"/>
</dbReference>
<dbReference type="InterPro" id="IPR036852">
    <property type="entry name" value="Peptidase_S8/S53_dom_sf"/>
</dbReference>
<dbReference type="GO" id="GO:0006508">
    <property type="term" value="P:proteolysis"/>
    <property type="evidence" value="ECO:0007669"/>
    <property type="project" value="UniProtKB-KW"/>
</dbReference>
<evidence type="ECO:0000256" key="4">
    <source>
        <dbReference type="ARBA" id="ARBA00022825"/>
    </source>
</evidence>
<dbReference type="PANTHER" id="PTHR43806">
    <property type="entry name" value="PEPTIDASE S8"/>
    <property type="match status" value="1"/>
</dbReference>
<feature type="region of interest" description="Disordered" evidence="6">
    <location>
        <begin position="343"/>
        <end position="373"/>
    </location>
</feature>
<dbReference type="InterPro" id="IPR050131">
    <property type="entry name" value="Peptidase_S8_subtilisin-like"/>
</dbReference>
<dbReference type="Pfam" id="PF00082">
    <property type="entry name" value="Peptidase_S8"/>
    <property type="match status" value="1"/>
</dbReference>
<feature type="active site" description="Charge relay system" evidence="5">
    <location>
        <position position="33"/>
    </location>
</feature>
<dbReference type="InterPro" id="IPR040483">
    <property type="entry name" value="PatG_dom"/>
</dbReference>
<organism evidence="10 11">
    <name type="scientific">Microcystis wesenbergii NRERC-220</name>
    <dbReference type="NCBI Taxonomy" id="3068991"/>
    <lineage>
        <taxon>Bacteria</taxon>
        <taxon>Bacillati</taxon>
        <taxon>Cyanobacteriota</taxon>
        <taxon>Cyanophyceae</taxon>
        <taxon>Oscillatoriophycideae</taxon>
        <taxon>Chroococcales</taxon>
        <taxon>Microcystaceae</taxon>
        <taxon>Microcystis</taxon>
    </lineage>
</organism>
<feature type="domain" description="PatG" evidence="8">
    <location>
        <begin position="384"/>
        <end position="481"/>
    </location>
</feature>
<sequence>MQLLEHKLNISDILNALWHETLGDPNICIAVLDGPVDPSHPCFKGSNLTEIQTLVSGRSGTGYALQHGTHVASVIFGQHDSPVRGIAPQCRGLIVPVFAEGVKGSLAPCSQLDLARAITQAVEQGANIINISGGQMTQSGQADSLLVRAVQLCAENNVLIVAAAGNDGCQCLHLPAALPTVLAVGAMDAQGLPLDFSNWGDAYQNQGILALGENILGAVPGGGTALKSGTSFATPIVSGIVALLLSLQLKQGEPPDPQAVRTAILQSALPCNQQIAEDCRRFLAGSLDLAAVQTIILKGERTTMSELNSQETPQPAEANSTGQVEASTALPVLEKPMVTASAAISSPTQTTSANVPAVTPSSSSTSVTPSEGCSCGGGGPMQLVYALGELGFDYATEARRDSFTQAIPPTTNLLDYLAQNPWEAQSLIWTLNLDATPIYAIMPTGPFASETYARLREFYRNQTNPVEESNRVERISIPGYIGGSIRLLSGQTVPVIIPEVRGMFSWTVPALINSLVPLAMQAATQAATESERTPPTQEEVTGNLTRKLQEYLERIYYDYRNLGITPQERALNFSATNAFQATVVMLDAGIGDLALDSITVEKSPICRPDSDCYDIKLQFFNLVDNRRSGKVYRFTIDVSDVIPVTIGTVRSWSIAS</sequence>
<evidence type="ECO:0000256" key="1">
    <source>
        <dbReference type="ARBA" id="ARBA00011073"/>
    </source>
</evidence>
<dbReference type="PANTHER" id="PTHR43806:SF11">
    <property type="entry name" value="CEREVISIN-RELATED"/>
    <property type="match status" value="1"/>
</dbReference>
<evidence type="ECO:0000256" key="6">
    <source>
        <dbReference type="SAM" id="MobiDB-lite"/>
    </source>
</evidence>
<keyword evidence="3 5" id="KW-0378">Hydrolase</keyword>
<reference evidence="10" key="1">
    <citation type="submission" date="2023-08" db="EMBL/GenBank/DDBJ databases">
        <authorList>
            <person name="Park H.-K."/>
            <person name="Kim I.-S."/>
        </authorList>
    </citation>
    <scope>NUCLEOTIDE SEQUENCE</scope>
    <source>
        <strain evidence="10">NRERC-220</strain>
    </source>
</reference>
<dbReference type="InterPro" id="IPR040636">
    <property type="entry name" value="PatG_C"/>
</dbReference>
<feature type="domain" description="PatG C-terminal" evidence="9">
    <location>
        <begin position="541"/>
        <end position="652"/>
    </location>
</feature>
<dbReference type="Pfam" id="PF18065">
    <property type="entry name" value="PatG_C"/>
    <property type="match status" value="1"/>
</dbReference>
<dbReference type="NCBIfam" id="TIGR03895">
    <property type="entry name" value="protease_PatA"/>
    <property type="match status" value="1"/>
</dbReference>
<dbReference type="InterPro" id="IPR015500">
    <property type="entry name" value="Peptidase_S8_subtilisin-rel"/>
</dbReference>
<evidence type="ECO:0000259" key="8">
    <source>
        <dbReference type="Pfam" id="PF18047"/>
    </source>
</evidence>
<dbReference type="GO" id="GO:0008233">
    <property type="term" value="F:peptidase activity"/>
    <property type="evidence" value="ECO:0007669"/>
    <property type="project" value="UniProtKB-KW"/>
</dbReference>
<dbReference type="PRINTS" id="PR00723">
    <property type="entry name" value="SUBTILISIN"/>
</dbReference>
<keyword evidence="11" id="KW-1185">Reference proteome</keyword>
<evidence type="ECO:0000259" key="9">
    <source>
        <dbReference type="Pfam" id="PF18065"/>
    </source>
</evidence>
<feature type="domain" description="Peptidase S8/S53" evidence="7">
    <location>
        <begin position="26"/>
        <end position="268"/>
    </location>
</feature>
<keyword evidence="4 5" id="KW-0720">Serine protease</keyword>
<dbReference type="PROSITE" id="PS00138">
    <property type="entry name" value="SUBTILASE_SER"/>
    <property type="match status" value="1"/>
</dbReference>
<comment type="caution">
    <text evidence="10">The sequence shown here is derived from an EMBL/GenBank/DDBJ whole genome shotgun (WGS) entry which is preliminary data.</text>
</comment>
<evidence type="ECO:0000259" key="7">
    <source>
        <dbReference type="Pfam" id="PF00082"/>
    </source>
</evidence>
<proteinExistence type="inferred from homology"/>
<evidence type="ECO:0000256" key="5">
    <source>
        <dbReference type="PROSITE-ProRule" id="PRU01240"/>
    </source>
</evidence>
<dbReference type="Gene3D" id="3.40.50.200">
    <property type="entry name" value="Peptidase S8/S53 domain"/>
    <property type="match status" value="1"/>
</dbReference>
<dbReference type="Pfam" id="PF18047">
    <property type="entry name" value="PatG_D"/>
    <property type="match status" value="1"/>
</dbReference>
<dbReference type="PROSITE" id="PS51892">
    <property type="entry name" value="SUBTILASE"/>
    <property type="match status" value="1"/>
</dbReference>
<dbReference type="InterPro" id="IPR023830">
    <property type="entry name" value="Peptidase_S8A_PatG"/>
</dbReference>
<comment type="similarity">
    <text evidence="1 5">Belongs to the peptidase S8 family.</text>
</comment>
<feature type="active site" description="Charge relay system" evidence="5">
    <location>
        <position position="231"/>
    </location>
</feature>
<dbReference type="Proteomes" id="UP001180650">
    <property type="component" value="Unassembled WGS sequence"/>
</dbReference>
<evidence type="ECO:0000313" key="10">
    <source>
        <dbReference type="EMBL" id="MDT3675868.1"/>
    </source>
</evidence>
<feature type="region of interest" description="Disordered" evidence="6">
    <location>
        <begin position="305"/>
        <end position="324"/>
    </location>
</feature>
<protein>
    <submittedName>
        <fullName evidence="10">PatA/PatG family cyanobactin maturation protease</fullName>
    </submittedName>
</protein>
<gene>
    <name evidence="10" type="ORF">RAM70_15605</name>
</gene>
<dbReference type="CDD" id="cd07476">
    <property type="entry name" value="Peptidases_S8_thiazoline_oxidase_subtilisin-like_protease"/>
    <property type="match status" value="1"/>
</dbReference>